<evidence type="ECO:0000256" key="2">
    <source>
        <dbReference type="ARBA" id="ARBA00007970"/>
    </source>
</evidence>
<comment type="similarity">
    <text evidence="2 9">Belongs to the class-II pyridoxal-phosphate-dependent aminotransferase family. Histidinol-phosphate aminotransferase subfamily.</text>
</comment>
<keyword evidence="8 9" id="KW-0368">Histidine biosynthesis</keyword>
<keyword evidence="6 9" id="KW-0808">Transferase</keyword>
<evidence type="ECO:0000313" key="11">
    <source>
        <dbReference type="EMBL" id="NSJ86398.1"/>
    </source>
</evidence>
<dbReference type="Gene3D" id="3.40.640.10">
    <property type="entry name" value="Type I PLP-dependent aspartate aminotransferase-like (Major domain)"/>
    <property type="match status" value="1"/>
</dbReference>
<keyword evidence="12" id="KW-1185">Reference proteome</keyword>
<accession>A0ABX2I7I2</accession>
<keyword evidence="5 9" id="KW-0028">Amino-acid biosynthesis</keyword>
<dbReference type="HAMAP" id="MF_01023">
    <property type="entry name" value="HisC_aminotrans_2"/>
    <property type="match status" value="1"/>
</dbReference>
<comment type="catalytic activity">
    <reaction evidence="9">
        <text>L-histidinol phosphate + 2-oxoglutarate = 3-(imidazol-4-yl)-2-oxopropyl phosphate + L-glutamate</text>
        <dbReference type="Rhea" id="RHEA:23744"/>
        <dbReference type="ChEBI" id="CHEBI:16810"/>
        <dbReference type="ChEBI" id="CHEBI:29985"/>
        <dbReference type="ChEBI" id="CHEBI:57766"/>
        <dbReference type="ChEBI" id="CHEBI:57980"/>
        <dbReference type="EC" id="2.6.1.9"/>
    </reaction>
</comment>
<keyword evidence="7 9" id="KW-0663">Pyridoxal phosphate</keyword>
<comment type="cofactor">
    <cofactor evidence="1 9">
        <name>pyridoxal 5'-phosphate</name>
        <dbReference type="ChEBI" id="CHEBI:597326"/>
    </cofactor>
</comment>
<evidence type="ECO:0000256" key="7">
    <source>
        <dbReference type="ARBA" id="ARBA00022898"/>
    </source>
</evidence>
<dbReference type="NCBIfam" id="TIGR01141">
    <property type="entry name" value="hisC"/>
    <property type="match status" value="1"/>
</dbReference>
<reference evidence="11 12" key="1">
    <citation type="journal article" date="2020" name="Cell Host Microbe">
        <title>Functional and Genomic Variation between Human-Derived Isolates of Lachnospiraceae Reveals Inter- and Intra-Species Diversity.</title>
        <authorList>
            <person name="Sorbara M.T."/>
            <person name="Littmann E.R."/>
            <person name="Fontana E."/>
            <person name="Moody T.U."/>
            <person name="Kohout C.E."/>
            <person name="Gjonbalaj M."/>
            <person name="Eaton V."/>
            <person name="Seok R."/>
            <person name="Leiner I.M."/>
            <person name="Pamer E.G."/>
        </authorList>
    </citation>
    <scope>NUCLEOTIDE SEQUENCE [LARGE SCALE GENOMIC DNA]</scope>
    <source>
        <strain evidence="11 12">MSK.15.26</strain>
    </source>
</reference>
<dbReference type="InterPro" id="IPR015424">
    <property type="entry name" value="PyrdxlP-dep_Trfase"/>
</dbReference>
<dbReference type="Gene3D" id="3.90.1150.10">
    <property type="entry name" value="Aspartate Aminotransferase, domain 1"/>
    <property type="match status" value="1"/>
</dbReference>
<sequence length="349" mass="39084">MAYQIPEKLKKLQAYEPVTEVYKVRLDANESFIDLPDEIRKEVLEAISQVEFNRYPDPEAKELCQCFGEFFQVDSRLLTAGNGSDELISLIVQNFLEPGQTMLTVSPDFSMYGFYAQAAGAKVEILDKQDMVLCAEDMIQKARETGAELIIFSNPCNPTALKLERQDILQIVAQTDALVVVDEAYMDFSEGSVLDEIENYGNLIVLKTCSKAFGMAAIRLGFAAANEEITRILKAAKSPYNVNSLTQAAGCAVLKHREYLQECTEKIKESVGELYAGLKALKEKKQQIRKLYPTSTNFVYVDIKAGETVFEGLKKAGISVRFMKGYLRICAGSQRENQEILQSLENLLQ</sequence>
<evidence type="ECO:0000256" key="9">
    <source>
        <dbReference type="HAMAP-Rule" id="MF_01023"/>
    </source>
</evidence>
<dbReference type="PANTHER" id="PTHR42885">
    <property type="entry name" value="HISTIDINOL-PHOSPHATE AMINOTRANSFERASE-RELATED"/>
    <property type="match status" value="1"/>
</dbReference>
<dbReference type="SUPFAM" id="SSF53383">
    <property type="entry name" value="PLP-dependent transferases"/>
    <property type="match status" value="1"/>
</dbReference>
<gene>
    <name evidence="9 11" type="primary">hisC</name>
    <name evidence="11" type="ORF">G5A70_09510</name>
</gene>
<evidence type="ECO:0000259" key="10">
    <source>
        <dbReference type="Pfam" id="PF00155"/>
    </source>
</evidence>
<dbReference type="EMBL" id="JAAITA010000011">
    <property type="protein sequence ID" value="NSJ86398.1"/>
    <property type="molecule type" value="Genomic_DNA"/>
</dbReference>
<evidence type="ECO:0000256" key="3">
    <source>
        <dbReference type="ARBA" id="ARBA00011738"/>
    </source>
</evidence>
<evidence type="ECO:0000256" key="4">
    <source>
        <dbReference type="ARBA" id="ARBA00022576"/>
    </source>
</evidence>
<feature type="domain" description="Aminotransferase class I/classII large" evidence="10">
    <location>
        <begin position="23"/>
        <end position="344"/>
    </location>
</feature>
<protein>
    <recommendedName>
        <fullName evidence="9">Histidinol-phosphate aminotransferase</fullName>
        <ecNumber evidence="9">2.6.1.9</ecNumber>
    </recommendedName>
    <alternativeName>
        <fullName evidence="9">Imidazole acetol-phosphate transaminase</fullName>
    </alternativeName>
</protein>
<dbReference type="InterPro" id="IPR015421">
    <property type="entry name" value="PyrdxlP-dep_Trfase_major"/>
</dbReference>
<evidence type="ECO:0000256" key="8">
    <source>
        <dbReference type="ARBA" id="ARBA00023102"/>
    </source>
</evidence>
<evidence type="ECO:0000256" key="6">
    <source>
        <dbReference type="ARBA" id="ARBA00022679"/>
    </source>
</evidence>
<dbReference type="PANTHER" id="PTHR42885:SF2">
    <property type="entry name" value="HISTIDINOL-PHOSPHATE AMINOTRANSFERASE"/>
    <property type="match status" value="1"/>
</dbReference>
<evidence type="ECO:0000313" key="12">
    <source>
        <dbReference type="Proteomes" id="UP000822142"/>
    </source>
</evidence>
<evidence type="ECO:0000256" key="1">
    <source>
        <dbReference type="ARBA" id="ARBA00001933"/>
    </source>
</evidence>
<organism evidence="11 12">
    <name type="scientific">Blautia hansenii</name>
    <name type="common">Ruminococcus hansenii</name>
    <dbReference type="NCBI Taxonomy" id="1322"/>
    <lineage>
        <taxon>Bacteria</taxon>
        <taxon>Bacillati</taxon>
        <taxon>Bacillota</taxon>
        <taxon>Clostridia</taxon>
        <taxon>Lachnospirales</taxon>
        <taxon>Lachnospiraceae</taxon>
        <taxon>Blautia</taxon>
    </lineage>
</organism>
<dbReference type="Pfam" id="PF00155">
    <property type="entry name" value="Aminotran_1_2"/>
    <property type="match status" value="1"/>
</dbReference>
<comment type="caution">
    <text evidence="11">The sequence shown here is derived from an EMBL/GenBank/DDBJ whole genome shotgun (WGS) entry which is preliminary data.</text>
</comment>
<evidence type="ECO:0000256" key="5">
    <source>
        <dbReference type="ARBA" id="ARBA00022605"/>
    </source>
</evidence>
<dbReference type="CDD" id="cd00609">
    <property type="entry name" value="AAT_like"/>
    <property type="match status" value="1"/>
</dbReference>
<dbReference type="InterPro" id="IPR004839">
    <property type="entry name" value="Aminotransferase_I/II_large"/>
</dbReference>
<feature type="modified residue" description="N6-(pyridoxal phosphate)lysine" evidence="9">
    <location>
        <position position="211"/>
    </location>
</feature>
<name>A0ABX2I7I2_BLAHA</name>
<comment type="subunit">
    <text evidence="3 9">Homodimer.</text>
</comment>
<dbReference type="EC" id="2.6.1.9" evidence="9"/>
<dbReference type="InterPro" id="IPR005861">
    <property type="entry name" value="HisP_aminotrans"/>
</dbReference>
<comment type="pathway">
    <text evidence="9">Amino-acid biosynthesis; L-histidine biosynthesis; L-histidine from 5-phospho-alpha-D-ribose 1-diphosphate: step 7/9.</text>
</comment>
<dbReference type="RefSeq" id="WP_173749414.1">
    <property type="nucleotide sequence ID" value="NZ_JAAITA010000011.1"/>
</dbReference>
<proteinExistence type="inferred from homology"/>
<keyword evidence="4 9" id="KW-0032">Aminotransferase</keyword>
<dbReference type="Proteomes" id="UP000822142">
    <property type="component" value="Unassembled WGS sequence"/>
</dbReference>
<dbReference type="InterPro" id="IPR015422">
    <property type="entry name" value="PyrdxlP-dep_Trfase_small"/>
</dbReference>
<dbReference type="GO" id="GO:0004400">
    <property type="term" value="F:histidinol-phosphate transaminase activity"/>
    <property type="evidence" value="ECO:0007669"/>
    <property type="project" value="UniProtKB-EC"/>
</dbReference>